<sequence length="104" mass="10897">MAVFGLGVDIFGELVAGGEGSVGRWSSVADGGDSSGFSSRGCFLVVMVVTTEGVSTVGVLVVVATMTIDDFRGLRMYVMVLVFGVCSERVIRFALEIGFLECSN</sequence>
<proteinExistence type="predicted"/>
<keyword evidence="1" id="KW-0472">Membrane</keyword>
<evidence type="ECO:0000256" key="1">
    <source>
        <dbReference type="SAM" id="Phobius"/>
    </source>
</evidence>
<reference evidence="2 3" key="1">
    <citation type="submission" date="2019-07" db="EMBL/GenBank/DDBJ databases">
        <title>De Novo Assembly of kiwifruit Actinidia rufa.</title>
        <authorList>
            <person name="Sugita-Konishi S."/>
            <person name="Sato K."/>
            <person name="Mori E."/>
            <person name="Abe Y."/>
            <person name="Kisaki G."/>
            <person name="Hamano K."/>
            <person name="Suezawa K."/>
            <person name="Otani M."/>
            <person name="Fukuda T."/>
            <person name="Manabe T."/>
            <person name="Gomi K."/>
            <person name="Tabuchi M."/>
            <person name="Akimitsu K."/>
            <person name="Kataoka I."/>
        </authorList>
    </citation>
    <scope>NUCLEOTIDE SEQUENCE [LARGE SCALE GENOMIC DNA]</scope>
    <source>
        <strain evidence="3">cv. Fuchu</strain>
    </source>
</reference>
<keyword evidence="1" id="KW-0812">Transmembrane</keyword>
<protein>
    <submittedName>
        <fullName evidence="2">Uncharacterized protein</fullName>
    </submittedName>
</protein>
<evidence type="ECO:0000313" key="3">
    <source>
        <dbReference type="Proteomes" id="UP000585474"/>
    </source>
</evidence>
<dbReference type="Proteomes" id="UP000585474">
    <property type="component" value="Unassembled WGS sequence"/>
</dbReference>
<dbReference type="AlphaFoldDB" id="A0A7J0E4R1"/>
<comment type="caution">
    <text evidence="2">The sequence shown here is derived from an EMBL/GenBank/DDBJ whole genome shotgun (WGS) entry which is preliminary data.</text>
</comment>
<keyword evidence="1" id="KW-1133">Transmembrane helix</keyword>
<feature type="transmembrane region" description="Helical" evidence="1">
    <location>
        <begin position="43"/>
        <end position="64"/>
    </location>
</feature>
<keyword evidence="3" id="KW-1185">Reference proteome</keyword>
<accession>A0A7J0E4R1</accession>
<gene>
    <name evidence="2" type="ORF">Acr_01g0012920</name>
</gene>
<name>A0A7J0E4R1_9ERIC</name>
<organism evidence="2 3">
    <name type="scientific">Actinidia rufa</name>
    <dbReference type="NCBI Taxonomy" id="165716"/>
    <lineage>
        <taxon>Eukaryota</taxon>
        <taxon>Viridiplantae</taxon>
        <taxon>Streptophyta</taxon>
        <taxon>Embryophyta</taxon>
        <taxon>Tracheophyta</taxon>
        <taxon>Spermatophyta</taxon>
        <taxon>Magnoliopsida</taxon>
        <taxon>eudicotyledons</taxon>
        <taxon>Gunneridae</taxon>
        <taxon>Pentapetalae</taxon>
        <taxon>asterids</taxon>
        <taxon>Ericales</taxon>
        <taxon>Actinidiaceae</taxon>
        <taxon>Actinidia</taxon>
    </lineage>
</organism>
<dbReference type="EMBL" id="BJWL01000001">
    <property type="protein sequence ID" value="GFY81483.1"/>
    <property type="molecule type" value="Genomic_DNA"/>
</dbReference>
<evidence type="ECO:0000313" key="2">
    <source>
        <dbReference type="EMBL" id="GFY81483.1"/>
    </source>
</evidence>